<evidence type="ECO:0000313" key="2">
    <source>
        <dbReference type="EMBL" id="SAL99848.1"/>
    </source>
</evidence>
<feature type="compositionally biased region" description="Acidic residues" evidence="1">
    <location>
        <begin position="187"/>
        <end position="211"/>
    </location>
</feature>
<keyword evidence="3" id="KW-1185">Reference proteome</keyword>
<organism evidence="2">
    <name type="scientific">Absidia glauca</name>
    <name type="common">Pin mould</name>
    <dbReference type="NCBI Taxonomy" id="4829"/>
    <lineage>
        <taxon>Eukaryota</taxon>
        <taxon>Fungi</taxon>
        <taxon>Fungi incertae sedis</taxon>
        <taxon>Mucoromycota</taxon>
        <taxon>Mucoromycotina</taxon>
        <taxon>Mucoromycetes</taxon>
        <taxon>Mucorales</taxon>
        <taxon>Cunninghamellaceae</taxon>
        <taxon>Absidia</taxon>
    </lineage>
</organism>
<proteinExistence type="predicted"/>
<sequence>MSPSIHVVTRLDRHSPKAPQVTIAGSYDDKEQAYKTAMILQLEQMLDNASTWSAQAIQHRRDNILKRCHGLPTAQTYQTYFEHLFPPHDNLFDDLCNVRYQVHTCDPVNTPPHSEPGSVDTSLVQQLMAIFQASLDDEEDLDDDSDEDDDDEDEEEDEVEDDEDDEGTQEVDLGEDDSDDPTKLEDGSDDDDDDEAVVDEIVDDDSDEETSEQQQHKRTAWQAKQDDDDEIDELNDDDDDNTPNKRRKPNQ</sequence>
<dbReference type="Proteomes" id="UP000078561">
    <property type="component" value="Unassembled WGS sequence"/>
</dbReference>
<reference evidence="2" key="1">
    <citation type="submission" date="2016-04" db="EMBL/GenBank/DDBJ databases">
        <authorList>
            <person name="Evans L.H."/>
            <person name="Alamgir A."/>
            <person name="Owens N."/>
            <person name="Weber N.D."/>
            <person name="Virtaneva K."/>
            <person name="Barbian K."/>
            <person name="Babar A."/>
            <person name="Rosenke K."/>
        </authorList>
    </citation>
    <scope>NUCLEOTIDE SEQUENCE [LARGE SCALE GENOMIC DNA]</scope>
    <source>
        <strain evidence="2">CBS 101.48</strain>
    </source>
</reference>
<dbReference type="EMBL" id="LT553030">
    <property type="protein sequence ID" value="SAL99848.1"/>
    <property type="molecule type" value="Genomic_DNA"/>
</dbReference>
<feature type="compositionally biased region" description="Acidic residues" evidence="1">
    <location>
        <begin position="135"/>
        <end position="179"/>
    </location>
</feature>
<evidence type="ECO:0000313" key="3">
    <source>
        <dbReference type="Proteomes" id="UP000078561"/>
    </source>
</evidence>
<name>A0A163LZI4_ABSGL</name>
<dbReference type="OrthoDB" id="10500272at2759"/>
<dbReference type="OMA" id="EHDEYAQ"/>
<dbReference type="InParanoid" id="A0A163LZI4"/>
<gene>
    <name evidence="2" type="primary">ABSGL_05502.1 scaffold 7169</name>
</gene>
<accession>A0A163LZI4</accession>
<feature type="compositionally biased region" description="Acidic residues" evidence="1">
    <location>
        <begin position="226"/>
        <end position="241"/>
    </location>
</feature>
<evidence type="ECO:0000256" key="1">
    <source>
        <dbReference type="SAM" id="MobiDB-lite"/>
    </source>
</evidence>
<dbReference type="AlphaFoldDB" id="A0A163LZI4"/>
<feature type="region of interest" description="Disordered" evidence="1">
    <location>
        <begin position="134"/>
        <end position="251"/>
    </location>
</feature>
<protein>
    <submittedName>
        <fullName evidence="2">Uncharacterized protein</fullName>
    </submittedName>
</protein>